<dbReference type="GO" id="GO:0009061">
    <property type="term" value="P:anaerobic respiration"/>
    <property type="evidence" value="ECO:0007669"/>
    <property type="project" value="TreeGrafter"/>
</dbReference>
<keyword evidence="9 15" id="KW-1133">Transmembrane helix</keyword>
<dbReference type="RefSeq" id="WP_183636032.1">
    <property type="nucleotide sequence ID" value="NZ_BAABLE010000005.1"/>
</dbReference>
<feature type="transmembrane region" description="Helical" evidence="15">
    <location>
        <begin position="20"/>
        <end position="42"/>
    </location>
</feature>
<keyword evidence="4" id="KW-1003">Cell membrane</keyword>
<dbReference type="AlphaFoldDB" id="A0A840BNJ0"/>
<feature type="binding site" description="axial binding residue" evidence="14">
    <location>
        <position position="177"/>
    </location>
    <ligand>
        <name>heme</name>
        <dbReference type="ChEBI" id="CHEBI:30413"/>
        <label>4</label>
    </ligand>
    <ligandPart>
        <name>Fe</name>
        <dbReference type="ChEBI" id="CHEBI:18248"/>
    </ligandPart>
</feature>
<comment type="similarity">
    <text evidence="2">Belongs to the NapC/NirT/NrfH family.</text>
</comment>
<evidence type="ECO:0000259" key="16">
    <source>
        <dbReference type="Pfam" id="PF03264"/>
    </source>
</evidence>
<evidence type="ECO:0000256" key="6">
    <source>
        <dbReference type="ARBA" id="ARBA00022692"/>
    </source>
</evidence>
<keyword evidence="10 12" id="KW-0408">Iron</keyword>
<dbReference type="GO" id="GO:0005886">
    <property type="term" value="C:plasma membrane"/>
    <property type="evidence" value="ECO:0007669"/>
    <property type="project" value="UniProtKB-SubCell"/>
</dbReference>
<dbReference type="PIRSF" id="PIRSF000013">
    <property type="entry name" value="4_hem_cytochrm_NapC"/>
    <property type="match status" value="1"/>
</dbReference>
<evidence type="ECO:0000256" key="7">
    <source>
        <dbReference type="ARBA" id="ARBA00022723"/>
    </source>
</evidence>
<dbReference type="Gene3D" id="1.10.3820.10">
    <property type="entry name" value="Di-heme elbow motif domain"/>
    <property type="match status" value="1"/>
</dbReference>
<proteinExistence type="inferred from homology"/>
<dbReference type="InterPro" id="IPR036280">
    <property type="entry name" value="Multihaem_cyt_sf"/>
</dbReference>
<keyword evidence="6 15" id="KW-0812">Transmembrane</keyword>
<feature type="binding site" description="covalent" evidence="13">
    <location>
        <position position="53"/>
    </location>
    <ligand>
        <name>heme</name>
        <dbReference type="ChEBI" id="CHEBI:30413"/>
        <label>1</label>
    </ligand>
</feature>
<evidence type="ECO:0000256" key="12">
    <source>
        <dbReference type="PIRNR" id="PIRNR000013"/>
    </source>
</evidence>
<comment type="subcellular location">
    <subcellularLocation>
        <location evidence="1">Cell membrane</location>
        <topology evidence="1">Single-pass membrane protein</topology>
    </subcellularLocation>
</comment>
<dbReference type="SUPFAM" id="SSF48695">
    <property type="entry name" value="Multiheme cytochromes"/>
    <property type="match status" value="1"/>
</dbReference>
<feature type="binding site" description="axial binding residue" evidence="14">
    <location>
        <position position="84"/>
    </location>
    <ligand>
        <name>heme</name>
        <dbReference type="ChEBI" id="CHEBI:30413"/>
        <label>2</label>
    </ligand>
    <ligandPart>
        <name>Fe</name>
        <dbReference type="ChEBI" id="CHEBI:18248"/>
    </ligandPart>
</feature>
<dbReference type="GO" id="GO:0020037">
    <property type="term" value="F:heme binding"/>
    <property type="evidence" value="ECO:0007669"/>
    <property type="project" value="InterPro"/>
</dbReference>
<feature type="binding site" description="covalent" evidence="13">
    <location>
        <position position="80"/>
    </location>
    <ligand>
        <name>heme</name>
        <dbReference type="ChEBI" id="CHEBI:30413"/>
        <label>2</label>
    </ligand>
</feature>
<name>A0A840BNJ0_9RHOO</name>
<evidence type="ECO:0000313" key="18">
    <source>
        <dbReference type="Proteomes" id="UP000561045"/>
    </source>
</evidence>
<feature type="binding site" evidence="13">
    <location>
        <position position="102"/>
    </location>
    <ligand>
        <name>a menaquinol</name>
        <dbReference type="ChEBI" id="CHEBI:18151"/>
    </ligand>
</feature>
<keyword evidence="11 15" id="KW-0472">Membrane</keyword>
<evidence type="ECO:0000256" key="3">
    <source>
        <dbReference type="ARBA" id="ARBA00022448"/>
    </source>
</evidence>
<dbReference type="EMBL" id="JACIET010000002">
    <property type="protein sequence ID" value="MBB4014144.1"/>
    <property type="molecule type" value="Genomic_DNA"/>
</dbReference>
<dbReference type="Pfam" id="PF03264">
    <property type="entry name" value="Cytochrom_NNT"/>
    <property type="match status" value="1"/>
</dbReference>
<evidence type="ECO:0000256" key="13">
    <source>
        <dbReference type="PIRSR" id="PIRSR000013-1"/>
    </source>
</evidence>
<dbReference type="Proteomes" id="UP000561045">
    <property type="component" value="Unassembled WGS sequence"/>
</dbReference>
<evidence type="ECO:0000256" key="10">
    <source>
        <dbReference type="ARBA" id="ARBA00023004"/>
    </source>
</evidence>
<keyword evidence="3 12" id="KW-0813">Transport</keyword>
<feature type="binding site" description="axial binding residue" evidence="14">
    <location>
        <position position="56"/>
    </location>
    <ligand>
        <name>heme</name>
        <dbReference type="ChEBI" id="CHEBI:30413"/>
        <label>1</label>
    </ligand>
    <ligandPart>
        <name>Fe</name>
        <dbReference type="ChEBI" id="CHEBI:18248"/>
    </ligandPart>
</feature>
<dbReference type="PANTHER" id="PTHR30333">
    <property type="entry name" value="CYTOCHROME C-TYPE PROTEIN"/>
    <property type="match status" value="1"/>
</dbReference>
<feature type="binding site" description="covalent" evidence="13">
    <location>
        <position position="141"/>
    </location>
    <ligand>
        <name>heme</name>
        <dbReference type="ChEBI" id="CHEBI:30413"/>
        <label>3</label>
    </ligand>
</feature>
<comment type="caution">
    <text evidence="17">The sequence shown here is derived from an EMBL/GenBank/DDBJ whole genome shotgun (WGS) entry which is preliminary data.</text>
</comment>
<feature type="binding site" description="axial binding residue" evidence="14">
    <location>
        <position position="102"/>
    </location>
    <ligand>
        <name>heme</name>
        <dbReference type="ChEBI" id="CHEBI:30413"/>
        <label>1</label>
    </ligand>
    <ligandPart>
        <name>Fe</name>
        <dbReference type="ChEBI" id="CHEBI:18248"/>
    </ligandPart>
</feature>
<dbReference type="InterPro" id="IPR024717">
    <property type="entry name" value="NapC/NirT/NrfH"/>
</dbReference>
<dbReference type="InterPro" id="IPR038266">
    <property type="entry name" value="NapC/NirT_cytc_sf"/>
</dbReference>
<evidence type="ECO:0000313" key="17">
    <source>
        <dbReference type="EMBL" id="MBB4014144.1"/>
    </source>
</evidence>
<dbReference type="PANTHER" id="PTHR30333:SF3">
    <property type="entry name" value="CYTOCHROME C-TYPE PROTEIN TORY"/>
    <property type="match status" value="1"/>
</dbReference>
<evidence type="ECO:0000256" key="15">
    <source>
        <dbReference type="SAM" id="Phobius"/>
    </source>
</evidence>
<dbReference type="GO" id="GO:0046872">
    <property type="term" value="F:metal ion binding"/>
    <property type="evidence" value="ECO:0007669"/>
    <property type="project" value="UniProtKB-KW"/>
</dbReference>
<evidence type="ECO:0000256" key="8">
    <source>
        <dbReference type="ARBA" id="ARBA00022982"/>
    </source>
</evidence>
<protein>
    <recommendedName>
        <fullName evidence="12">Cytochrome c-type protein</fullName>
    </recommendedName>
</protein>
<feature type="binding site" description="covalent" evidence="13">
    <location>
        <position position="144"/>
    </location>
    <ligand>
        <name>heme</name>
        <dbReference type="ChEBI" id="CHEBI:30413"/>
        <label>3</label>
    </ligand>
</feature>
<keyword evidence="7 12" id="KW-0479">Metal-binding</keyword>
<feature type="binding site" description="covalent" evidence="13">
    <location>
        <position position="176"/>
    </location>
    <ligand>
        <name>heme</name>
        <dbReference type="ChEBI" id="CHEBI:30413"/>
        <label>4</label>
    </ligand>
</feature>
<evidence type="ECO:0000256" key="11">
    <source>
        <dbReference type="ARBA" id="ARBA00023136"/>
    </source>
</evidence>
<evidence type="ECO:0000256" key="5">
    <source>
        <dbReference type="ARBA" id="ARBA00022617"/>
    </source>
</evidence>
<dbReference type="InterPro" id="IPR005126">
    <property type="entry name" value="NapC/NirT_cyt_c_N"/>
</dbReference>
<sequence length="207" mass="23259">MLRRILDPVRRWAASRRAPIVLLIGFGVSFAGLSLLASSLVYTSTEPFCATSCHEMATTSDVEYRSSVHDLNRTGVRAICPDCHVPHAPIPLYVAKMGALNDLWSHHVTHRVDTPAKFEAERSRMAQNVWRYMKGNDSRECRHCHDEAKMDPDKQSDMAKARHAKARRERMTCVDCHFAIAHHEPHGGPGPQELQVDQALIPKGAIF</sequence>
<evidence type="ECO:0000256" key="14">
    <source>
        <dbReference type="PIRSR" id="PIRSR000013-2"/>
    </source>
</evidence>
<evidence type="ECO:0000256" key="2">
    <source>
        <dbReference type="ARBA" id="ARBA00007395"/>
    </source>
</evidence>
<dbReference type="InterPro" id="IPR051174">
    <property type="entry name" value="Cytochrome_c-type_ET"/>
</dbReference>
<feature type="binding site" description="covalent" evidence="13">
    <location>
        <position position="173"/>
    </location>
    <ligand>
        <name>heme</name>
        <dbReference type="ChEBI" id="CHEBI:30413"/>
        <label>4</label>
    </ligand>
</feature>
<reference evidence="17 18" key="1">
    <citation type="submission" date="2020-08" db="EMBL/GenBank/DDBJ databases">
        <title>Genomic Encyclopedia of Type Strains, Phase IV (KMG-IV): sequencing the most valuable type-strain genomes for metagenomic binning, comparative biology and taxonomic classification.</title>
        <authorList>
            <person name="Goeker M."/>
        </authorList>
    </citation>
    <scope>NUCLEOTIDE SEQUENCE [LARGE SCALE GENOMIC DNA]</scope>
    <source>
        <strain evidence="17 18">DSM 106739</strain>
    </source>
</reference>
<organism evidence="17 18">
    <name type="scientific">Niveibacterium umoris</name>
    <dbReference type="NCBI Taxonomy" id="1193620"/>
    <lineage>
        <taxon>Bacteria</taxon>
        <taxon>Pseudomonadati</taxon>
        <taxon>Pseudomonadota</taxon>
        <taxon>Betaproteobacteria</taxon>
        <taxon>Rhodocyclales</taxon>
        <taxon>Rhodocyclaceae</taxon>
        <taxon>Niveibacterium</taxon>
    </lineage>
</organism>
<feature type="domain" description="NapC/NirT cytochrome c N-terminal" evidence="16">
    <location>
        <begin position="20"/>
        <end position="186"/>
    </location>
</feature>
<dbReference type="GO" id="GO:0009055">
    <property type="term" value="F:electron transfer activity"/>
    <property type="evidence" value="ECO:0007669"/>
    <property type="project" value="TreeGrafter"/>
</dbReference>
<comment type="PTM">
    <text evidence="12">Binds 4 heme groups per subunit.</text>
</comment>
<keyword evidence="8 12" id="KW-0249">Electron transport</keyword>
<gene>
    <name evidence="17" type="ORF">GGR36_003490</name>
</gene>
<evidence type="ECO:0000256" key="1">
    <source>
        <dbReference type="ARBA" id="ARBA00004162"/>
    </source>
</evidence>
<accession>A0A840BNJ0</accession>
<evidence type="ECO:0000256" key="4">
    <source>
        <dbReference type="ARBA" id="ARBA00022475"/>
    </source>
</evidence>
<feature type="binding site" description="axial binding residue" evidence="14">
    <location>
        <position position="145"/>
    </location>
    <ligand>
        <name>heme</name>
        <dbReference type="ChEBI" id="CHEBI:30413"/>
        <label>3</label>
    </ligand>
    <ligandPart>
        <name>Fe</name>
        <dbReference type="ChEBI" id="CHEBI:18248"/>
    </ligandPart>
</feature>
<feature type="binding site" description="covalent" evidence="13">
    <location>
        <position position="83"/>
    </location>
    <ligand>
        <name>heme</name>
        <dbReference type="ChEBI" id="CHEBI:30413"/>
        <label>2</label>
    </ligand>
</feature>
<feature type="binding site" description="axial binding residue" evidence="14">
    <location>
        <position position="182"/>
    </location>
    <ligand>
        <name>heme</name>
        <dbReference type="ChEBI" id="CHEBI:30413"/>
        <label>2</label>
    </ligand>
    <ligandPart>
        <name>Fe</name>
        <dbReference type="ChEBI" id="CHEBI:18248"/>
    </ligandPart>
</feature>
<keyword evidence="5 12" id="KW-0349">Heme</keyword>
<dbReference type="GO" id="GO:0019333">
    <property type="term" value="P:denitrification pathway"/>
    <property type="evidence" value="ECO:0007669"/>
    <property type="project" value="InterPro"/>
</dbReference>
<comment type="cofactor">
    <cofactor evidence="13">
        <name>heme</name>
        <dbReference type="ChEBI" id="CHEBI:30413"/>
    </cofactor>
    <text evidence="13">Binds 4 heme groups per subunit.</text>
</comment>
<keyword evidence="18" id="KW-1185">Reference proteome</keyword>
<evidence type="ECO:0000256" key="9">
    <source>
        <dbReference type="ARBA" id="ARBA00022989"/>
    </source>
</evidence>
<feature type="binding site" description="covalent" evidence="13">
    <location>
        <position position="49"/>
    </location>
    <ligand>
        <name>heme</name>
        <dbReference type="ChEBI" id="CHEBI:30413"/>
        <label>1</label>
    </ligand>
</feature>